<dbReference type="EC" id="6.3.2.1" evidence="8"/>
<comment type="pathway">
    <text evidence="1 8">Cofactor biosynthesis; (R)-pantothenate biosynthesis; (R)-pantothenate from (R)-pantoate and beta-alanine: step 1/1.</text>
</comment>
<comment type="catalytic activity">
    <reaction evidence="7 8">
        <text>(R)-pantoate + beta-alanine + ATP = (R)-pantothenate + AMP + diphosphate + H(+)</text>
        <dbReference type="Rhea" id="RHEA:10912"/>
        <dbReference type="ChEBI" id="CHEBI:15378"/>
        <dbReference type="ChEBI" id="CHEBI:15980"/>
        <dbReference type="ChEBI" id="CHEBI:29032"/>
        <dbReference type="ChEBI" id="CHEBI:30616"/>
        <dbReference type="ChEBI" id="CHEBI:33019"/>
        <dbReference type="ChEBI" id="CHEBI:57966"/>
        <dbReference type="ChEBI" id="CHEBI:456215"/>
        <dbReference type="EC" id="6.3.2.1"/>
    </reaction>
</comment>
<dbReference type="NCBIfam" id="TIGR00018">
    <property type="entry name" value="panC"/>
    <property type="match status" value="1"/>
</dbReference>
<dbReference type="GO" id="GO:0005524">
    <property type="term" value="F:ATP binding"/>
    <property type="evidence" value="ECO:0007669"/>
    <property type="project" value="UniProtKB-KW"/>
</dbReference>
<evidence type="ECO:0000313" key="10">
    <source>
        <dbReference type="Proteomes" id="UP000003277"/>
    </source>
</evidence>
<dbReference type="AlphaFoldDB" id="H1D1Q7"/>
<dbReference type="UniPathway" id="UPA00028">
    <property type="reaction ID" value="UER00005"/>
</dbReference>
<dbReference type="PANTHER" id="PTHR21299:SF1">
    <property type="entry name" value="PANTOATE--BETA-ALANINE LIGASE"/>
    <property type="match status" value="1"/>
</dbReference>
<accession>H1D1Q7</accession>
<feature type="active site" description="Proton donor" evidence="8">
    <location>
        <position position="72"/>
    </location>
</feature>
<dbReference type="GO" id="GO:0015940">
    <property type="term" value="P:pantothenate biosynthetic process"/>
    <property type="evidence" value="ECO:0007669"/>
    <property type="project" value="UniProtKB-UniRule"/>
</dbReference>
<evidence type="ECO:0000256" key="3">
    <source>
        <dbReference type="ARBA" id="ARBA00022598"/>
    </source>
</evidence>
<keyword evidence="10" id="KW-1185">Reference proteome</keyword>
<comment type="miscellaneous">
    <text evidence="8">The reaction proceeds by a bi uni uni bi ping pong mechanism.</text>
</comment>
<keyword evidence="3 8" id="KW-0436">Ligase</keyword>
<name>H1D1Q7_9FIRM</name>
<dbReference type="PATRIC" id="fig|742743.3.peg.1578"/>
<keyword evidence="5 8" id="KW-0547">Nucleotide-binding</keyword>
<evidence type="ECO:0000256" key="7">
    <source>
        <dbReference type="ARBA" id="ARBA00048258"/>
    </source>
</evidence>
<evidence type="ECO:0000256" key="2">
    <source>
        <dbReference type="ARBA" id="ARBA00009256"/>
    </source>
</evidence>
<dbReference type="FunFam" id="3.40.50.620:FF:000013">
    <property type="entry name" value="Pantothenate synthetase"/>
    <property type="match status" value="1"/>
</dbReference>
<feature type="binding site" evidence="8">
    <location>
        <position position="96"/>
    </location>
    <ligand>
        <name>beta-alanine</name>
        <dbReference type="ChEBI" id="CHEBI:57966"/>
    </ligand>
</feature>
<dbReference type="InterPro" id="IPR042176">
    <property type="entry name" value="Pantoate_ligase_C"/>
</dbReference>
<feature type="binding site" evidence="8">
    <location>
        <position position="212"/>
    </location>
    <ligand>
        <name>ATP</name>
        <dbReference type="ChEBI" id="CHEBI:30616"/>
    </ligand>
</feature>
<keyword evidence="6 8" id="KW-0067">ATP-binding</keyword>
<dbReference type="Gene3D" id="3.40.50.620">
    <property type="entry name" value="HUPs"/>
    <property type="match status" value="1"/>
</dbReference>
<feature type="binding site" evidence="8">
    <location>
        <begin position="65"/>
        <end position="72"/>
    </location>
    <ligand>
        <name>ATP</name>
        <dbReference type="ChEBI" id="CHEBI:30616"/>
    </ligand>
</feature>
<dbReference type="EMBL" id="ADLT01000051">
    <property type="protein sequence ID" value="EHO62542.1"/>
    <property type="molecule type" value="Genomic_DNA"/>
</dbReference>
<dbReference type="SUPFAM" id="SSF52374">
    <property type="entry name" value="Nucleotidylyl transferase"/>
    <property type="match status" value="1"/>
</dbReference>
<keyword evidence="4 8" id="KW-0566">Pantothenate biosynthesis</keyword>
<dbReference type="Pfam" id="PF02569">
    <property type="entry name" value="Pantoate_ligase"/>
    <property type="match status" value="1"/>
</dbReference>
<proteinExistence type="inferred from homology"/>
<evidence type="ECO:0000256" key="4">
    <source>
        <dbReference type="ARBA" id="ARBA00022655"/>
    </source>
</evidence>
<dbReference type="FunFam" id="3.30.1300.10:FF:000001">
    <property type="entry name" value="Pantothenate synthetase"/>
    <property type="match status" value="1"/>
</dbReference>
<reference evidence="9 10" key="1">
    <citation type="submission" date="2011-11" db="EMBL/GenBank/DDBJ databases">
        <title>The Genome Sequence of Dialister succinatiphilus YIT 11850.</title>
        <authorList>
            <consortium name="The Broad Institute Genome Sequencing Platform"/>
            <person name="Earl A."/>
            <person name="Ward D."/>
            <person name="Feldgarden M."/>
            <person name="Gevers D."/>
            <person name="Morotomi M."/>
            <person name="Young S.K."/>
            <person name="Zeng Q."/>
            <person name="Gargeya S."/>
            <person name="Fitzgerald M."/>
            <person name="Haas B."/>
            <person name="Abouelleil A."/>
            <person name="Alvarado L."/>
            <person name="Arachchi H.M."/>
            <person name="Berlin A."/>
            <person name="Brown A."/>
            <person name="Chapman S.B."/>
            <person name="Dunbar C."/>
            <person name="Gearin G."/>
            <person name="Goldberg J."/>
            <person name="Griggs A."/>
            <person name="Gujja S."/>
            <person name="Heiman D."/>
            <person name="Howarth C."/>
            <person name="Lui A."/>
            <person name="MacDonald P.J.P."/>
            <person name="Montmayeur A."/>
            <person name="Murphy C."/>
            <person name="Neiman D."/>
            <person name="Pearson M."/>
            <person name="Priest M."/>
            <person name="Roberts A."/>
            <person name="Saif S."/>
            <person name="Shea T."/>
            <person name="Sisk P."/>
            <person name="Stolte C."/>
            <person name="Sykes S."/>
            <person name="Wortman J."/>
            <person name="Nusbaum C."/>
            <person name="Birren B."/>
        </authorList>
    </citation>
    <scope>NUCLEOTIDE SEQUENCE [LARGE SCALE GENOMIC DNA]</scope>
    <source>
        <strain evidence="9 10">YIT 11850</strain>
    </source>
</reference>
<keyword evidence="8" id="KW-0963">Cytoplasm</keyword>
<dbReference type="Gene3D" id="3.30.1300.10">
    <property type="entry name" value="Pantoate-beta-alanine ligase, C-terminal domain"/>
    <property type="match status" value="1"/>
</dbReference>
<evidence type="ECO:0000256" key="8">
    <source>
        <dbReference type="HAMAP-Rule" id="MF_00158"/>
    </source>
</evidence>
<dbReference type="Proteomes" id="UP000003277">
    <property type="component" value="Unassembled WGS sequence"/>
</dbReference>
<comment type="subcellular location">
    <subcellularLocation>
        <location evidence="8">Cytoplasm</location>
    </subcellularLocation>
</comment>
<comment type="similarity">
    <text evidence="2 8">Belongs to the pantothenate synthetase family.</text>
</comment>
<feature type="binding site" evidence="8">
    <location>
        <begin position="183"/>
        <end position="186"/>
    </location>
    <ligand>
        <name>ATP</name>
        <dbReference type="ChEBI" id="CHEBI:30616"/>
    </ligand>
</feature>
<dbReference type="HAMAP" id="MF_00158">
    <property type="entry name" value="PanC"/>
    <property type="match status" value="1"/>
</dbReference>
<dbReference type="HOGENOM" id="CLU_047148_0_0_9"/>
<comment type="subunit">
    <text evidence="8">Homodimer.</text>
</comment>
<gene>
    <name evidence="8" type="primary">panC</name>
    <name evidence="9" type="ORF">HMPREF9453_01545</name>
</gene>
<evidence type="ECO:0000313" key="9">
    <source>
        <dbReference type="EMBL" id="EHO62542.1"/>
    </source>
</evidence>
<dbReference type="GO" id="GO:0005829">
    <property type="term" value="C:cytosol"/>
    <property type="evidence" value="ECO:0007669"/>
    <property type="project" value="TreeGrafter"/>
</dbReference>
<dbReference type="RefSeq" id="WP_008860039.1">
    <property type="nucleotide sequence ID" value="NZ_JH591188.1"/>
</dbReference>
<protein>
    <recommendedName>
        <fullName evidence="8">Pantothenate synthetase</fullName>
        <shortName evidence="8">PS</shortName>
        <ecNumber evidence="8">6.3.2.1</ecNumber>
    </recommendedName>
    <alternativeName>
        <fullName evidence="8">Pantoate--beta-alanine ligase</fullName>
    </alternativeName>
    <alternativeName>
        <fullName evidence="8">Pantoate-activating enzyme</fullName>
    </alternativeName>
</protein>
<dbReference type="InterPro" id="IPR014729">
    <property type="entry name" value="Rossmann-like_a/b/a_fold"/>
</dbReference>
<dbReference type="eggNOG" id="COG0414">
    <property type="taxonomic scope" value="Bacteria"/>
</dbReference>
<dbReference type="GO" id="GO:0004592">
    <property type="term" value="F:pantoate-beta-alanine ligase activity"/>
    <property type="evidence" value="ECO:0007669"/>
    <property type="project" value="UniProtKB-UniRule"/>
</dbReference>
<evidence type="ECO:0000256" key="5">
    <source>
        <dbReference type="ARBA" id="ARBA00022741"/>
    </source>
</evidence>
<feature type="binding site" evidence="8">
    <location>
        <position position="189"/>
    </location>
    <ligand>
        <name>(R)-pantoate</name>
        <dbReference type="ChEBI" id="CHEBI:15980"/>
    </ligand>
</feature>
<comment type="caution">
    <text evidence="9">The sequence shown here is derived from an EMBL/GenBank/DDBJ whole genome shotgun (WGS) entry which is preliminary data.</text>
</comment>
<dbReference type="STRING" id="742743.HMPREF9453_01545"/>
<evidence type="ECO:0000256" key="1">
    <source>
        <dbReference type="ARBA" id="ARBA00004990"/>
    </source>
</evidence>
<comment type="function">
    <text evidence="8">Catalyzes the condensation of pantoate with beta-alanine in an ATP-dependent reaction via a pantoyl-adenylate intermediate.</text>
</comment>
<feature type="binding site" evidence="8">
    <location>
        <begin position="220"/>
        <end position="223"/>
    </location>
    <ligand>
        <name>ATP</name>
        <dbReference type="ChEBI" id="CHEBI:30616"/>
    </ligand>
</feature>
<organism evidence="9 10">
    <name type="scientific">Dialister succinatiphilus YIT 11850</name>
    <dbReference type="NCBI Taxonomy" id="742743"/>
    <lineage>
        <taxon>Bacteria</taxon>
        <taxon>Bacillati</taxon>
        <taxon>Bacillota</taxon>
        <taxon>Negativicutes</taxon>
        <taxon>Veillonellales</taxon>
        <taxon>Veillonellaceae</taxon>
        <taxon>Dialister</taxon>
    </lineage>
</organism>
<sequence length="318" mass="35592">MLQSAFFLECAFFIEILSRCCRKAVGKFSREGRQNMILCHKISELKEFVHQCKKEGKTIGLVTTMGALHEGHASLIKAAHAENDVTITTVFVNPTQFGPNEDYAKYPRTLPHDMKIAEAAGADLLFAPSPEEMYPHKDPTWVEVCGPITKVLCGRTRPIHFRGVATVCTKFFNLTECDRAYYGLKDAQQTQVLQRMVEDLFMNVTLRMMPIVREADGLAKSSRNVYLSPEEHKAALVLSRSLKHAKEAFDKGERSKAKLIAQVTDEIKSEPMSDIDYVEMYGMPGLTELDDTLTGKALLAVAVKFGKTRLIDNVVLEA</sequence>
<dbReference type="CDD" id="cd00560">
    <property type="entry name" value="PanC"/>
    <property type="match status" value="1"/>
</dbReference>
<dbReference type="InterPro" id="IPR003721">
    <property type="entry name" value="Pantoate_ligase"/>
</dbReference>
<dbReference type="PANTHER" id="PTHR21299">
    <property type="entry name" value="CYTIDYLATE KINASE/PANTOATE-BETA-ALANINE LIGASE"/>
    <property type="match status" value="1"/>
</dbReference>
<feature type="binding site" evidence="8">
    <location>
        <position position="96"/>
    </location>
    <ligand>
        <name>(R)-pantoate</name>
        <dbReference type="ChEBI" id="CHEBI:15980"/>
    </ligand>
</feature>
<evidence type="ECO:0000256" key="6">
    <source>
        <dbReference type="ARBA" id="ARBA00022840"/>
    </source>
</evidence>